<dbReference type="SMART" id="SM00283">
    <property type="entry name" value="MA"/>
    <property type="match status" value="1"/>
</dbReference>
<reference evidence="5 6" key="1">
    <citation type="submission" date="2023-01" db="EMBL/GenBank/DDBJ databases">
        <title>Novel diversity within Roseofilum (Cyanobacteria; Desertifilaceae) from marine benthic mats with descriptions of four novel species.</title>
        <authorList>
            <person name="Wang Y."/>
            <person name="Berthold D.E."/>
            <person name="Hu J."/>
            <person name="Lefler F.W."/>
            <person name="Laughinghouse H.D. IV."/>
        </authorList>
    </citation>
    <scope>NUCLEOTIDE SEQUENCE [LARGE SCALE GENOMIC DNA]</scope>
    <source>
        <strain evidence="5 6">BLCC-M91</strain>
    </source>
</reference>
<keyword evidence="3" id="KW-0175">Coiled coil</keyword>
<dbReference type="Gene3D" id="1.10.287.950">
    <property type="entry name" value="Methyl-accepting chemotaxis protein"/>
    <property type="match status" value="1"/>
</dbReference>
<sequence>MNIKQVLVIGFGAILSAVGVSSIVSNYTTLFLEESQDWVLHTYDVQIKLKNIEKNLLDAETGQRGFIYTGDETFLEPYNLATQMLDRNFEILEDLISDNSDQVMNLQNIKNLSQQKLNELAETIQLKRAKKEQEILILVTSKKGQVIMDEIRINLDEMHEIENQFLDQRLQHLSVAYRLIDLVNWGTLVVVIFVEIMTIVWINKIAVNPITKFSSHIAASSSQIAESVEEQEEIAQQQASFINETTATANELGTSYTQSAEQADLANASAQETLRIVARGNTAVKTIRLEVINVQEQVEFMANKILELTEQIDKIGEISDVVRSIANQTNMLALNASVEAVRAGESGKGFSVIAVEIRKLADQSRDSTVDINNRVLEIQKAINGTTQISQKGQESVQTCFQITEDTTQTFEEVKNSVTDVVHSNQQITLNLKQQLIGVEQLIESITSINAGANNNASALAQIGESIQQLNNVALELKRIA</sequence>
<dbReference type="SUPFAM" id="SSF58104">
    <property type="entry name" value="Methyl-accepting chemotaxis protein (MCP) signaling domain"/>
    <property type="match status" value="1"/>
</dbReference>
<dbReference type="PANTHER" id="PTHR32089">
    <property type="entry name" value="METHYL-ACCEPTING CHEMOTAXIS PROTEIN MCPB"/>
    <property type="match status" value="1"/>
</dbReference>
<dbReference type="Pfam" id="PF00015">
    <property type="entry name" value="MCPsignal"/>
    <property type="match status" value="1"/>
</dbReference>
<dbReference type="Pfam" id="PF05227">
    <property type="entry name" value="CHASE3"/>
    <property type="match status" value="1"/>
</dbReference>
<evidence type="ECO:0000256" key="1">
    <source>
        <dbReference type="ARBA" id="ARBA00023224"/>
    </source>
</evidence>
<keyword evidence="1 2" id="KW-0807">Transducer</keyword>
<evidence type="ECO:0000313" key="5">
    <source>
        <dbReference type="EMBL" id="MDJ1180638.1"/>
    </source>
</evidence>
<organism evidence="5 6">
    <name type="scientific">Roseofilum halophilum BLCC-M91</name>
    <dbReference type="NCBI Taxonomy" id="3022259"/>
    <lineage>
        <taxon>Bacteria</taxon>
        <taxon>Bacillati</taxon>
        <taxon>Cyanobacteriota</taxon>
        <taxon>Cyanophyceae</taxon>
        <taxon>Desertifilales</taxon>
        <taxon>Desertifilaceae</taxon>
        <taxon>Roseofilum</taxon>
        <taxon>Roseofilum halophilum</taxon>
    </lineage>
</organism>
<gene>
    <name evidence="5" type="ORF">PJF56_17405</name>
</gene>
<dbReference type="RefSeq" id="WP_283763940.1">
    <property type="nucleotide sequence ID" value="NZ_JAQPOK010000133.1"/>
</dbReference>
<proteinExistence type="predicted"/>
<dbReference type="CDD" id="cd19410">
    <property type="entry name" value="HK9-like_sensor"/>
    <property type="match status" value="1"/>
</dbReference>
<dbReference type="PANTHER" id="PTHR32089:SF112">
    <property type="entry name" value="LYSOZYME-LIKE PROTEIN-RELATED"/>
    <property type="match status" value="1"/>
</dbReference>
<dbReference type="EMBL" id="JAQPOK010000133">
    <property type="protein sequence ID" value="MDJ1180638.1"/>
    <property type="molecule type" value="Genomic_DNA"/>
</dbReference>
<dbReference type="InterPro" id="IPR007891">
    <property type="entry name" value="CHASE3"/>
</dbReference>
<name>A0ABT7BQS4_9CYAN</name>
<keyword evidence="6" id="KW-1185">Reference proteome</keyword>
<accession>A0ABT7BQS4</accession>
<comment type="caution">
    <text evidence="5">The sequence shown here is derived from an EMBL/GenBank/DDBJ whole genome shotgun (WGS) entry which is preliminary data.</text>
</comment>
<dbReference type="PROSITE" id="PS50111">
    <property type="entry name" value="CHEMOTAXIS_TRANSDUC_2"/>
    <property type="match status" value="1"/>
</dbReference>
<dbReference type="InterPro" id="IPR004089">
    <property type="entry name" value="MCPsignal_dom"/>
</dbReference>
<protein>
    <submittedName>
        <fullName evidence="5">CHASE3 domain-containing protein</fullName>
    </submittedName>
</protein>
<feature type="domain" description="Methyl-accepting transducer" evidence="4">
    <location>
        <begin position="213"/>
        <end position="449"/>
    </location>
</feature>
<evidence type="ECO:0000313" key="6">
    <source>
        <dbReference type="Proteomes" id="UP001231370"/>
    </source>
</evidence>
<evidence type="ECO:0000259" key="4">
    <source>
        <dbReference type="PROSITE" id="PS50111"/>
    </source>
</evidence>
<dbReference type="Proteomes" id="UP001231370">
    <property type="component" value="Unassembled WGS sequence"/>
</dbReference>
<feature type="coiled-coil region" evidence="3">
    <location>
        <begin position="103"/>
        <end position="134"/>
    </location>
</feature>
<evidence type="ECO:0000256" key="2">
    <source>
        <dbReference type="PROSITE-ProRule" id="PRU00284"/>
    </source>
</evidence>
<evidence type="ECO:0000256" key="3">
    <source>
        <dbReference type="SAM" id="Coils"/>
    </source>
</evidence>